<evidence type="ECO:0000256" key="1">
    <source>
        <dbReference type="SAM" id="Coils"/>
    </source>
</evidence>
<feature type="coiled-coil region" evidence="1">
    <location>
        <begin position="5935"/>
        <end position="5962"/>
    </location>
</feature>
<evidence type="ECO:0000313" key="3">
    <source>
        <dbReference type="Proteomes" id="UP001154078"/>
    </source>
</evidence>
<name>A0A9P0BGP1_BRAAE</name>
<reference evidence="2" key="1">
    <citation type="submission" date="2021-12" db="EMBL/GenBank/DDBJ databases">
        <authorList>
            <person name="King R."/>
        </authorList>
    </citation>
    <scope>NUCLEOTIDE SEQUENCE</scope>
</reference>
<organism evidence="2 3">
    <name type="scientific">Brassicogethes aeneus</name>
    <name type="common">Rape pollen beetle</name>
    <name type="synonym">Meligethes aeneus</name>
    <dbReference type="NCBI Taxonomy" id="1431903"/>
    <lineage>
        <taxon>Eukaryota</taxon>
        <taxon>Metazoa</taxon>
        <taxon>Ecdysozoa</taxon>
        <taxon>Arthropoda</taxon>
        <taxon>Hexapoda</taxon>
        <taxon>Insecta</taxon>
        <taxon>Pterygota</taxon>
        <taxon>Neoptera</taxon>
        <taxon>Endopterygota</taxon>
        <taxon>Coleoptera</taxon>
        <taxon>Polyphaga</taxon>
        <taxon>Cucujiformia</taxon>
        <taxon>Nitidulidae</taxon>
        <taxon>Meligethinae</taxon>
        <taxon>Brassicogethes</taxon>
    </lineage>
</organism>
<protein>
    <submittedName>
        <fullName evidence="2">Uncharacterized protein</fullName>
    </submittedName>
</protein>
<accession>A0A9P0BGP1</accession>
<proteinExistence type="predicted"/>
<keyword evidence="3" id="KW-1185">Reference proteome</keyword>
<sequence>MQDVLTIPDHEETCEDLFMEEYIRCWYKNKRTARNKNIKAEIDRNGSTLLHRWKENNLEPEKRFADLSYLMQSNILNDMEIKFHRSLMKQNTLRNMASWANRRIRTLEETCLEWKSRKIPDEEFIFKVLETPKIFLAWLTRCIQLNESFKIAQQLRASKMFQYIFAIFKYIQSNNLEESILREIDDFMEKEILKKPHKFKPDPVVNFEEGSGKLRKRKKRFRKSSDKLVEKKCFNENPYYVSIKGKSYDNLIQSLFSKKKRALPSEALIRLQDKLDNSSEREASPKIKPEKRFADLSYLMQSNILNDMEIKFHRSLMKQNTLRNMASWANRRIRTLEETCLEWKSRKIPDEEFIFKVLETPKIFLAWLTRCIQLNESFKIAQQLRASKMFQYIFVIFKYIQSNNLEESILREIDDFMEKEILKKPHKFKPDPVVNFEEGSGKLRKRKKRFRKSSDKLVEKKCFNENPYYVSIKGKSYDNLIQSLFSKKKRALPSEALIRLQDKLDNSSEREASPKIKPEKRFADLSYLMQSNILNDMEIKFHRSLMKQNTLRNMASWANRRIRTLEETCLEWKSRKIPDEEFIFKVLETPKIFLAWLTRCIQLNESFKIAQELRASKMFQYIFAIFKYIQSNNLEESILREIDDFMEKEILKKPHKFKPDPVVNFEEGSGKLRKRKKRFRKSSDKLVEKKCFNENPYYVSIKGKSYDNLIQSLFSKKKRALPSEALIRLQDKLDNSSEREASPKIKPEKRFADLSYLMQSNILNDMEIKFHRSLMKQNTLRNMASWANRRIRTLEETCLEWKSRKIPDEEFIFKVLETPKIFLAWLTRCIQLNESFKIAQQLRASKMFQYIFAIFKYIQSNNLEESILREIDDFMEKEILKKPHKFKPDPVVNFEEGSGKLRKRKKRFRKSSDKLVEKKCFNENPYYVSIKGKSYDNLIQSLFSKKKRALPSEALIRLQDKLDNSSEREASPKIKPEKRFADLSYLMQSNILNDMEIKFHRSLMKQNTLRNMASWANRRIRTLEETCLEWKSRKIPDEEFIFKVLETPKIFLAWLTRCIQLNESFKIAQQLRASKMFQYIFAIFKYIQSNNLEESILREIDDFMEKEILKKPHKFKPDPVVNFEEGSGKLRKRKKRFRKSSDKLVEKKCFNENPYYVSIKGKSYDNLIQSLFSKKKRALPSEALIRLQDKLDNSSEREASPKIKPEKRFADLSYLMQSNILNDMEIKFHRSLMKQNTLRNMASWANRRIRTLEETCLEWKSRKIPDEEFIFKVLETPKIFLAWLTRCIQLNESFKIAQQLRASKMFQYIFAIFKYIQSNNLEESILREIDDFMEKEILKKPHKFKPDPVVNFKEGSGKLRKRKKRFRKSSDKLVEKKCFNENPYYVSIKGKPYDNLIQSLFSKKKRALPSEALIRLQDKLDNSSEREASPKIRKSYDNLIQSLFSKKKRALPSEALIRLQDKLDNSSEREASPKIKPEKRFADLSYLMQSNILNDMEIKFHRSLMKQNTLRNMASWANRRIRTLEETCLEWKSRKIPDEEFIFKVLETPKIFLAWLTRCIQLNESFKIAQQLRASKMFQYIFAIFKYIQSNNLEESILREIDDFMEKEILKKPHKFKPDPVVNFEEGSGKLRKRKKRFRKSSDKLVEKKCFNENPYYVSIKGKSYDNLIQSLFSKKKRALPSEALIRLQDKLDNSSEREASPKIKPEKRFADLSYLMQSNILNDMEIKFHRSLMKQNTLRNMASWANRRIRTLEETCLEWKSRKIPDEEFIFKVLETPKIFLAWLTRCIQLNESFKIAQQLRASKMFQYIFAIFKYIQSNNLEESILREIDDFMEKEILKKPHKFKPDPVVNFEEGSGKLRKRKKRFRKSSDKLVEKKCFNENPYYVSIKGKSYDNLIQSLFSKKKRALPSEALIRLQDKLDNSSEREASPKIKPEKRFADLSYLMQSNILNDMEIKFHRSLMKQNTLRNMASWANRRIRTLEETCLEWKSRKIPDEEFIFKVLETPKIFLAWLTRCIQLNESFKIAQQLRASKMFQYIFAIFKYIQSNNLEESILREIDDFMEKEILKKPHKFKPDPVVNFEEGSGKLRKRKKRFRKSSDKLVEKKCFNENPYYVSIKGKSYDNLIQSLFSKKKRALPSEALIRLQDKLDNSSEREASPKIKPEKRFADLSYLMQSNILNDMEIKFHRSLMKQNTLRNMASWANRRIRTLEETCLEWKSRKIPDEEFIFKVLETPKIFLAWLTRCIQLNESFKIAQQLRASKMFQYIFAIFKYIQSNNLEESILREIDDFMEKEILKKPHKFKPDPVVNFEEGSGKLRKRKKRFRKSSDKLVEKKCFNENPYYVSIKGKSYDNLIQSLFSKKKRALPSEALIRLQDKLDNSSEREASPKIKPEKRFADLSYLMQSNILNDMEIKFYRSLMKQNTLRNMASWANRRIRTLEETCLEWKSRKIPDEEFIFKVLETPKIFLAWLTRCIQLNESFKIAQQLLASKMFQYIFAIFKYIQSNNLEESILREIDDFMEKEILKKPHKFKPDPVVNFEEGSGKLRKRKKRFRKSSDKLVEKKCFNENPYYVSIKGKSYDNLIQSLFSKKKRALPSEALIRLQDKLDNSSEREASPKIKPEKRFADLSYLMQSNILNDMEIKFHRSLMKQNTLRNMASWANRRIRTLEETCLEWKSRKIPDEEFIFKVLETPKIFLAWLTRCIQLNESFKIAQQLRASKMFQYIFAIFKYIQSNNLEESILREIDDFMEKEILKKPHKFKPDPVVNFEEGSGKLRKRKKRFRKSSDKLVEKKCFNENPYYVSIKGKSYDNLIQSLFSKKKRALPSEALIRLQDKLDNSSEREASPKIKPEKRFADLSYLMQSNILNDMEIKFHRSLMKQNTLRNMASWANRRIRTLEETCLEWKSRKIPDEEFIFKVLETPKIFLAWLTRCIQLNESFKIAQQLRASKMFQYIFAIFKYIQSNNLEESILREIDDFMEKEILKKPHKFKPDPVVNFEEGSGKLRKRKKRFRKSSDKLVEKKCFNENPYYVSIKGKSYDNLIQSLFSKKKRALPSEALIRLQDKLHNSSEREASPKIKPEKRFADLSYLMQSNILNDMEIKFHRSLMKQNTLRNMASWANRRIRTLEETCLEWKSRKIPDEEFIFKVLETPKIFLAWLTRCIQLNESFKIAQQLRASKMFQYIFAIFKYIQSNNLEESILREIDDFMEKEILKKPHKFKPDPVVNFEEGSGKLRKRKKRFRKSSDKLVEKKCFNENPYYVSIKGKPYDNLIQSLFSKKKRALPSEALIRLQDKLDNSSEREASPKIRKSYDNLIQSLFSKKKRALPSEALIRLQDKLDNSSEREASPKIKPEKRFADLSYLMQSNILNDMEIKFHRSLMKQNTLRNMASWANRRIRTLEETCLEWKSRKIPDEEFIFKVLETPKIFLAWLTRCIQLNESFKIAQQLRASKMFQYIFAIFKYIQSNNLEESILREIDDFMEKEILKKPHKFKPDPVVNFEEGSGKLRKRKKRFRKSSDKLVEKKCFNENPYYVSIKGKSYDNLIQSLFSKKKRALPSEALIRLQDKLDNSSEREASPKIKPEKRFADLSYLMQSNILNDMEIKFHRSLMKQNTLRNMASWANRRIRTLEETCLEWKSRKIPDEEFIFKVLETPKIFLAWLTRCIQLNESFKIAQQLRASKMFQYIFAIFKYIQSNNLEESILREIDDFMEKEILKKPHKFKPDPVVNFEEGSGKLRKRKKRFRKSSDKLVEKKCFNENPYYVSIKGKSYDNLIQSLFSKKKRALPSEALIRLQDKLHNSSEREASPKIKPEKRFADLSYLMQSNILNDMEIKFHRSLMKQNTLRNMASWANRRIRTLEETCLEWKSRKIPDEEFIFKVLETPKIFLAWLTRCIQLNESFKIAQQLRASKMFQYIFAIFKYIQSNNLEESILREIDDFMEKEILKKPHKFKPDPVVNFEEGSGKLRKRKKRFRKSSDKLVEKKCFNENPYYVSIKGKPYDNLIQSLFSKKKRALPSEALIRLQDKLDNSSEREASPKIRKSYDNLIQSLFSKKKRALPSEALIRLQDKLDNSSEREASPKIKPEKRFADLSYLMQSNILNDMEIKFHRSLMKQNTLRNMASWANRRIRTLEETCLEWKSRKIPDEEFIFKVLETPKIFLAWLTRCIQLNESFKIAQQLRASKMFQYIFAIFKYIQSNNLEESILREIDDFMEKEILKKPHKFKPDPVVNFEEGSGKLRKRKKRFRKSSDKLVEKKCFNENPYYVSIKGKSYDNLIQSLFSKKKRALPSEALIRLQDKLDNSSEREASPKIKPEKRFADLSYLMQSNILNDMEIKFHRSLMKQNTLRNMASWANRRIRTLEETCLEWKSRKIPDEEFIFKVLETPKIFLAWLTRCIQLNESFKIAQQLRASKMFQYIFAIFKYIQSNNLEESILREIDDFMEKEILKKPHKFKPDPVVNFEEGSGKLRKRKKRFRKSSDKLVEKKCFNENPYYVSIKGKSYDNLIQSLFSKKKRALPSEALIRLQDKLDNSSEREASPKIKPEKRFADLSYLMQSNILNDMEIKFHRSLMKQNTLRNMASWANRRIRTLEETCLEWKSRKIPDEEFIFKVLETPKIFLAWLTRCIQLNESFKIAQQLRASKMFQYIFAIFKYIQSNNLEESILREIDDFMEKEILKKPHKFKPDPVVNFEEGSGKLRKRKKRFRKSSDKLVEKKCFNENPYYVSIKGKSYDNLIQSLFSKKKRALPSEALIRLQDKLDNSSEREASPKIKPEKRFADLSYLMQSNILNDMEIKFHRSLMKQNTLRNMASWANRRIRTLEETCLEWKSRKIPDEEFIFKVLETPKIFLAWLTRCIQLNESFKIAQQLRASKMFQYIFAIFKYIQSNNLEESILREIDDFMEKEILKKPHKFKPDPVVNFEEGSGKLRKRKKRFRKSSDKLVEKKCFNENPYYVSIKGKSYDNLIQSLFSKKKRALPSEALIRLQDKLDNSSEREASPKIKPEKRFADLSYLMQSNILNDMEIKFHRSLMKQNTLRNMASWANRRIRTLEETCLEWKSRKIPDEEFIFKVLETPKIFLAWLTRCIQLNESFKIAQLLRASKMFQYIFAIFKYIQSNNLEESILREIDDFMEKEILKKPHKFKPDPVVNFEEGSGKLRKRKKRFRKSSDKLVEKKCFNENPYYVSIKGKSYDNLIQSLFSKKKRALPSEALIRLQDKLDNSSEREASPKIKPEKRFADLSYLMQSNILNDMEIKFHRSLMKQNTLRNMASWANRRIRTLEETCLEWKSRKIPDEEFIFKVLETPKIFLAWLTRCIQLNESFKIAQQLRASKMFQYIFAIFKYIQSNNLEESILREIDDFMEKEILKKPHKFKPDPVVNFEEGSGKLRKRKKRFRKSSDKLVEKKCFNENPYYVSIKGKSYDNLIQSLFSKKKRALPSEALIRLQDKLHNSSEREASPKIKPEKRFADLSYLMQSNILNDMEIKFHRSLMKQNTLRNMASWANRRIRTLEETCLEWKSRKIPDEEFIFKVLETPKIFLAWLTRCIQLNESFKIAQQLRASKMFQYIFAIFKYIQSNNLEESILREIDDFMEKEILKKPHKFKPDPVVNFEEGSGKLRKRKKRFRKSSDKLVEKKCFNENPYYVSIKGKPYDNLIQSLFSKKKRALPSEALIRLQDKLDNSSEREASPKIRKSYDNLIQSLFSKKKRALPSEALIRLQDKLDNSSEREASPKIRKSYDNLIQSLFSKKKRALPSEALIRLQDKLDNSSEREASPKIRKSYDNLIQSLFSKKKRALPSEALIRLQDKLDNSSEREASPKIKPEKRFADLSYLMQSNILNDMEIKFHRSLMKQNTLRNMASWANRRIRTLEETCLEWKSRKIPDEEFIFKVLETPKIFLAWLTRCIQLNESFKIAQQLRASKMFQYIFAIFKYIQSNNLEESILREIDDFMEKANRRIRTLEETCLEWKSRKIPDEEFIFKVLETPKIFLAWLTRCIQLNESFKIAQQLRASKMFQYIFAIFKYIQSNNLEESILREIDDFMEKEILKKPHKFKPDPVVNFEEGSGKLRKRKKRFRKSSDKLVEKKCFNENPYYVSIKGKSYDNLIQSLFSKKKRALPSEALIRLQDKLDNSSEREASPKIKPEKRFADLSYLMQSNILNDMEIKFHRSLMKQNTLRNMASWANRRIRTLEETCLEWKSRKILDEEFIFKVLETPKIFLAWLTRCIQLNESFKIAQQLRASKMFQYIFAIFKYIQSNNLEESILREIDDFMEKEILKKPHKFKPDPVVNFEEGSGKLRKRKKRFRKSSDKLVEKKCFNENPYYVSIKGKPYDNLIQSLFSKKKRALPSEALIRLQDKLDNSSEREASPKISPVLRRSTRNITSLFSRNDYFKEKILSGTSEGLKVEIIEGKGRGVMTTRPFSSGEFVTEYCGELINRKEASIREKEYRNFESIGSYMYFFKYRNQNF</sequence>
<dbReference type="EMBL" id="OV121139">
    <property type="protein sequence ID" value="CAH0562776.1"/>
    <property type="molecule type" value="Genomic_DNA"/>
</dbReference>
<dbReference type="OrthoDB" id="5560686at2759"/>
<evidence type="ECO:0000313" key="2">
    <source>
        <dbReference type="EMBL" id="CAH0562776.1"/>
    </source>
</evidence>
<dbReference type="SUPFAM" id="SSF82199">
    <property type="entry name" value="SET domain"/>
    <property type="match status" value="1"/>
</dbReference>
<keyword evidence="1" id="KW-0175">Coiled coil</keyword>
<gene>
    <name evidence="2" type="ORF">MELIAE_LOCUS11799</name>
</gene>
<dbReference type="InterPro" id="IPR046341">
    <property type="entry name" value="SET_dom_sf"/>
</dbReference>
<dbReference type="Proteomes" id="UP001154078">
    <property type="component" value="Chromosome 8"/>
</dbReference>
<dbReference type="Gene3D" id="2.170.270.10">
    <property type="entry name" value="SET domain"/>
    <property type="match status" value="1"/>
</dbReference>